<dbReference type="PANTHER" id="PTHR33395:SF22">
    <property type="entry name" value="REVERSE TRANSCRIPTASE DOMAIN-CONTAINING PROTEIN"/>
    <property type="match status" value="1"/>
</dbReference>
<dbReference type="STRING" id="55661.A0A091FX85"/>
<sequence>RDMAQARRTVRTLNFRKADFQLFKDLLGRTPWDMVLRDKGAEQSWQIFKYAFHKATTLCSVPKCRKSGREGKRSEWLSRDPLVKLKNKRELHRQCKQGEGTWAEYRDAAQLCKDGVRKAKGQLELNLAREVKTNKKGFYRYVNQKRKAKESITALMAGNYDLVSTDEEKTEVLNNIFASVFIDNHSPHLSLV</sequence>
<evidence type="ECO:0000313" key="2">
    <source>
        <dbReference type="Proteomes" id="UP000053760"/>
    </source>
</evidence>
<accession>A0A091FX85</accession>
<dbReference type="Proteomes" id="UP000053760">
    <property type="component" value="Unassembled WGS sequence"/>
</dbReference>
<proteinExistence type="predicted"/>
<dbReference type="AlphaFoldDB" id="A0A091FX85"/>
<evidence type="ECO:0000313" key="1">
    <source>
        <dbReference type="EMBL" id="KFO74885.1"/>
    </source>
</evidence>
<gene>
    <name evidence="1" type="ORF">N303_15516</name>
</gene>
<feature type="non-terminal residue" evidence="1">
    <location>
        <position position="1"/>
    </location>
</feature>
<dbReference type="PANTHER" id="PTHR33395">
    <property type="entry name" value="TRANSCRIPTASE, PUTATIVE-RELATED-RELATED"/>
    <property type="match status" value="1"/>
</dbReference>
<keyword evidence="2" id="KW-1185">Reference proteome</keyword>
<dbReference type="EMBL" id="KL447555">
    <property type="protein sequence ID" value="KFO74885.1"/>
    <property type="molecule type" value="Genomic_DNA"/>
</dbReference>
<dbReference type="GO" id="GO:0061343">
    <property type="term" value="P:cell adhesion involved in heart morphogenesis"/>
    <property type="evidence" value="ECO:0007669"/>
    <property type="project" value="TreeGrafter"/>
</dbReference>
<name>A0A091FX85_CUCCA</name>
<reference evidence="1 2" key="1">
    <citation type="submission" date="2014-04" db="EMBL/GenBank/DDBJ databases">
        <title>Genome evolution of avian class.</title>
        <authorList>
            <person name="Zhang G."/>
            <person name="Li C."/>
        </authorList>
    </citation>
    <scope>NUCLEOTIDE SEQUENCE [LARGE SCALE GENOMIC DNA]</scope>
    <source>
        <strain evidence="1">BGI_N303</strain>
    </source>
</reference>
<dbReference type="GO" id="GO:0007508">
    <property type="term" value="P:larval heart development"/>
    <property type="evidence" value="ECO:0007669"/>
    <property type="project" value="TreeGrafter"/>
</dbReference>
<dbReference type="GO" id="GO:0031012">
    <property type="term" value="C:extracellular matrix"/>
    <property type="evidence" value="ECO:0007669"/>
    <property type="project" value="TreeGrafter"/>
</dbReference>
<organism evidence="1 2">
    <name type="scientific">Cuculus canorus</name>
    <name type="common">Common cuckoo</name>
    <dbReference type="NCBI Taxonomy" id="55661"/>
    <lineage>
        <taxon>Eukaryota</taxon>
        <taxon>Metazoa</taxon>
        <taxon>Chordata</taxon>
        <taxon>Craniata</taxon>
        <taxon>Vertebrata</taxon>
        <taxon>Euteleostomi</taxon>
        <taxon>Archelosauria</taxon>
        <taxon>Archosauria</taxon>
        <taxon>Dinosauria</taxon>
        <taxon>Saurischia</taxon>
        <taxon>Theropoda</taxon>
        <taxon>Coelurosauria</taxon>
        <taxon>Aves</taxon>
        <taxon>Neognathae</taxon>
        <taxon>Neoaves</taxon>
        <taxon>Otidimorphae</taxon>
        <taxon>Cuculiformes</taxon>
        <taxon>Cuculidae</taxon>
        <taxon>Cuculus</taxon>
    </lineage>
</organism>
<protein>
    <submittedName>
        <fullName evidence="1">Uncharacterized protein</fullName>
    </submittedName>
</protein>
<feature type="non-terminal residue" evidence="1">
    <location>
        <position position="192"/>
    </location>
</feature>